<evidence type="ECO:0000313" key="1">
    <source>
        <dbReference type="EMBL" id="MBB5838993.1"/>
    </source>
</evidence>
<reference evidence="1 2" key="1">
    <citation type="submission" date="2020-08" db="EMBL/GenBank/DDBJ databases">
        <title>Sequencing the genomes of 1000 actinobacteria strains.</title>
        <authorList>
            <person name="Klenk H.-P."/>
        </authorList>
    </citation>
    <scope>NUCLEOTIDE SEQUENCE [LARGE SCALE GENOMIC DNA]</scope>
    <source>
        <strain evidence="1 2">DSM 28967</strain>
    </source>
</reference>
<evidence type="ECO:0000313" key="2">
    <source>
        <dbReference type="Proteomes" id="UP000549971"/>
    </source>
</evidence>
<sequence>MKTIDDRRPGAAPSALPLTGALTYVCARTDGAWTIVLAQTTPIAS</sequence>
<comment type="caution">
    <text evidence="1">The sequence shown here is derived from an EMBL/GenBank/DDBJ whole genome shotgun (WGS) entry which is preliminary data.</text>
</comment>
<organism evidence="1 2">
    <name type="scientific">Kribbella italica</name>
    <dbReference type="NCBI Taxonomy" id="1540520"/>
    <lineage>
        <taxon>Bacteria</taxon>
        <taxon>Bacillati</taxon>
        <taxon>Actinomycetota</taxon>
        <taxon>Actinomycetes</taxon>
        <taxon>Propionibacteriales</taxon>
        <taxon>Kribbellaceae</taxon>
        <taxon>Kribbella</taxon>
    </lineage>
</organism>
<protein>
    <submittedName>
        <fullName evidence="1">Uncharacterized protein</fullName>
    </submittedName>
</protein>
<gene>
    <name evidence="1" type="ORF">HDA39_005727</name>
</gene>
<dbReference type="EMBL" id="JACHMY010000001">
    <property type="protein sequence ID" value="MBB5838993.1"/>
    <property type="molecule type" value="Genomic_DNA"/>
</dbReference>
<keyword evidence="2" id="KW-1185">Reference proteome</keyword>
<dbReference type="RefSeq" id="WP_184800300.1">
    <property type="nucleotide sequence ID" value="NZ_JACHMY010000001.1"/>
</dbReference>
<dbReference type="Proteomes" id="UP000549971">
    <property type="component" value="Unassembled WGS sequence"/>
</dbReference>
<dbReference type="Gene3D" id="3.10.450.50">
    <property type="match status" value="1"/>
</dbReference>
<name>A0A7W9JCM8_9ACTN</name>
<accession>A0A7W9JCM8</accession>
<dbReference type="AlphaFoldDB" id="A0A7W9JCM8"/>
<proteinExistence type="predicted"/>